<dbReference type="AlphaFoldDB" id="A0A016SLC5"/>
<evidence type="ECO:0000313" key="2">
    <source>
        <dbReference type="Proteomes" id="UP000024635"/>
    </source>
</evidence>
<gene>
    <name evidence="1" type="primary">Acey_s0210.g2152</name>
    <name evidence="1" type="ORF">Y032_0210g2152</name>
</gene>
<reference evidence="2" key="1">
    <citation type="journal article" date="2015" name="Nat. Genet.">
        <title>The genome and transcriptome of the zoonotic hookworm Ancylostoma ceylanicum identify infection-specific gene families.</title>
        <authorList>
            <person name="Schwarz E.M."/>
            <person name="Hu Y."/>
            <person name="Antoshechkin I."/>
            <person name="Miller M.M."/>
            <person name="Sternberg P.W."/>
            <person name="Aroian R.V."/>
        </authorList>
    </citation>
    <scope>NUCLEOTIDE SEQUENCE</scope>
    <source>
        <strain evidence="2">HY135</strain>
    </source>
</reference>
<evidence type="ECO:0000313" key="1">
    <source>
        <dbReference type="EMBL" id="EYB91142.1"/>
    </source>
</evidence>
<dbReference type="EMBL" id="JARK01001546">
    <property type="protein sequence ID" value="EYB91142.1"/>
    <property type="molecule type" value="Genomic_DNA"/>
</dbReference>
<keyword evidence="2" id="KW-1185">Reference proteome</keyword>
<comment type="caution">
    <text evidence="1">The sequence shown here is derived from an EMBL/GenBank/DDBJ whole genome shotgun (WGS) entry which is preliminary data.</text>
</comment>
<organism evidence="1 2">
    <name type="scientific">Ancylostoma ceylanicum</name>
    <dbReference type="NCBI Taxonomy" id="53326"/>
    <lineage>
        <taxon>Eukaryota</taxon>
        <taxon>Metazoa</taxon>
        <taxon>Ecdysozoa</taxon>
        <taxon>Nematoda</taxon>
        <taxon>Chromadorea</taxon>
        <taxon>Rhabditida</taxon>
        <taxon>Rhabditina</taxon>
        <taxon>Rhabditomorpha</taxon>
        <taxon>Strongyloidea</taxon>
        <taxon>Ancylostomatidae</taxon>
        <taxon>Ancylostomatinae</taxon>
        <taxon>Ancylostoma</taxon>
    </lineage>
</organism>
<dbReference type="Proteomes" id="UP000024635">
    <property type="component" value="Unassembled WGS sequence"/>
</dbReference>
<protein>
    <submittedName>
        <fullName evidence="1">Uncharacterized protein</fullName>
    </submittedName>
</protein>
<name>A0A016SLC5_9BILA</name>
<accession>A0A016SLC5</accession>
<sequence>MVTGCYVGALVGDPGREHSPDRELTKQAVTNADCISRVWPQSIFASQFLVRRMNNKQQKKSSCAALNA</sequence>
<proteinExistence type="predicted"/>